<dbReference type="UniPathway" id="UPA00574">
    <property type="reaction ID" value="UER00637"/>
</dbReference>
<name>A0A0W1A783_9GAMM</name>
<dbReference type="Proteomes" id="UP000054729">
    <property type="component" value="Unassembled WGS sequence"/>
</dbReference>
<dbReference type="Gene3D" id="3.40.50.300">
    <property type="entry name" value="P-loop containing nucleotide triphosphate hydrolases"/>
    <property type="match status" value="1"/>
</dbReference>
<keyword evidence="3" id="KW-0808">Transferase</keyword>
<dbReference type="AlphaFoldDB" id="A0A0W1A783"/>
<dbReference type="RefSeq" id="WP_058480604.1">
    <property type="nucleotide sequence ID" value="NZ_CAAAIQ010000011.1"/>
</dbReference>
<dbReference type="InterPro" id="IPR027417">
    <property type="entry name" value="P-loop_NTPase"/>
</dbReference>
<dbReference type="GO" id="GO:0005524">
    <property type="term" value="F:ATP binding"/>
    <property type="evidence" value="ECO:0007669"/>
    <property type="project" value="InterPro"/>
</dbReference>
<evidence type="ECO:0000256" key="5">
    <source>
        <dbReference type="ARBA" id="ARBA00022777"/>
    </source>
</evidence>
<proteinExistence type="predicted"/>
<dbReference type="GO" id="GO:0044206">
    <property type="term" value="P:UMP salvage"/>
    <property type="evidence" value="ECO:0007669"/>
    <property type="project" value="UniProtKB-UniPathway"/>
</dbReference>
<dbReference type="Pfam" id="PF00485">
    <property type="entry name" value="PRK"/>
    <property type="match status" value="1"/>
</dbReference>
<keyword evidence="5 7" id="KW-0418">Kinase</keyword>
<accession>A0A0W1A783</accession>
<sequence length="237" mass="26924">MPFVVGVAGCSGSGKSTVSALVEKHYQQDCVVLSADNYYLGKDKMKVSSFDHPDALDFELLISHVQQLKLGKSIEMPDYDFTVSKRKEKTITVHPKSVIIIEGILVLHPEKLRALMDVSVFVDTDIEKCRDRRVARDILHRGRKEEHALEQWNKDVLPSYYEFVEPSKRHATLLLENSENNEKLDFEIGPVLDDLDNVRSGNKSATEGRRKYSLFKQVTVGHSVSGQKVEVEQFSFQ</sequence>
<evidence type="ECO:0000256" key="4">
    <source>
        <dbReference type="ARBA" id="ARBA00022741"/>
    </source>
</evidence>
<evidence type="ECO:0000256" key="3">
    <source>
        <dbReference type="ARBA" id="ARBA00022679"/>
    </source>
</evidence>
<reference evidence="7 8" key="1">
    <citation type="submission" date="2015-11" db="EMBL/GenBank/DDBJ databases">
        <title>Genomic analysis of 38 Legionella species identifies large and diverse effector repertoires.</title>
        <authorList>
            <person name="Burstein D."/>
            <person name="Amaro F."/>
            <person name="Zusman T."/>
            <person name="Lifshitz Z."/>
            <person name="Cohen O."/>
            <person name="Gilbert J.A."/>
            <person name="Pupko T."/>
            <person name="Shuman H.A."/>
            <person name="Segal G."/>
        </authorList>
    </citation>
    <scope>NUCLEOTIDE SEQUENCE [LARGE SCALE GENOMIC DNA]</scope>
    <source>
        <strain evidence="7 8">ATCC 51914</strain>
    </source>
</reference>
<keyword evidence="8" id="KW-1185">Reference proteome</keyword>
<comment type="pathway">
    <text evidence="1">Pyrimidine metabolism; UMP biosynthesis via salvage pathway; UMP from uridine: step 1/1.</text>
</comment>
<evidence type="ECO:0000256" key="2">
    <source>
        <dbReference type="ARBA" id="ARBA00012137"/>
    </source>
</evidence>
<dbReference type="PRINTS" id="PR00988">
    <property type="entry name" value="URIDINKINASE"/>
</dbReference>
<dbReference type="NCBIfam" id="NF004018">
    <property type="entry name" value="PRK05480.1"/>
    <property type="match status" value="1"/>
</dbReference>
<dbReference type="PATRIC" id="fig|66969.6.peg.2129"/>
<organism evidence="7 8">
    <name type="scientific">Legionella waltersii</name>
    <dbReference type="NCBI Taxonomy" id="66969"/>
    <lineage>
        <taxon>Bacteria</taxon>
        <taxon>Pseudomonadati</taxon>
        <taxon>Pseudomonadota</taxon>
        <taxon>Gammaproteobacteria</taxon>
        <taxon>Legionellales</taxon>
        <taxon>Legionellaceae</taxon>
        <taxon>Legionella</taxon>
    </lineage>
</organism>
<gene>
    <name evidence="7" type="ORF">Lwal_1949</name>
</gene>
<evidence type="ECO:0000313" key="8">
    <source>
        <dbReference type="Proteomes" id="UP000054729"/>
    </source>
</evidence>
<feature type="domain" description="Phosphoribulokinase/uridine kinase" evidence="6">
    <location>
        <begin position="4"/>
        <end position="178"/>
    </location>
</feature>
<dbReference type="CDD" id="cd02023">
    <property type="entry name" value="UMPK"/>
    <property type="match status" value="1"/>
</dbReference>
<dbReference type="EC" id="2.7.1.48" evidence="2"/>
<dbReference type="EMBL" id="LNZB01000048">
    <property type="protein sequence ID" value="KTD77172.1"/>
    <property type="molecule type" value="Genomic_DNA"/>
</dbReference>
<protein>
    <recommendedName>
        <fullName evidence="2">uridine/cytidine kinase</fullName>
        <ecNumber evidence="2">2.7.1.48</ecNumber>
    </recommendedName>
</protein>
<dbReference type="GO" id="GO:0004849">
    <property type="term" value="F:uridine kinase activity"/>
    <property type="evidence" value="ECO:0007669"/>
    <property type="project" value="UniProtKB-EC"/>
</dbReference>
<dbReference type="STRING" id="66969.Lwal_1949"/>
<evidence type="ECO:0000313" key="7">
    <source>
        <dbReference type="EMBL" id="KTD77172.1"/>
    </source>
</evidence>
<comment type="caution">
    <text evidence="7">The sequence shown here is derived from an EMBL/GenBank/DDBJ whole genome shotgun (WGS) entry which is preliminary data.</text>
</comment>
<evidence type="ECO:0000259" key="6">
    <source>
        <dbReference type="Pfam" id="PF00485"/>
    </source>
</evidence>
<dbReference type="PANTHER" id="PTHR10285">
    <property type="entry name" value="URIDINE KINASE"/>
    <property type="match status" value="1"/>
</dbReference>
<evidence type="ECO:0000256" key="1">
    <source>
        <dbReference type="ARBA" id="ARBA00004690"/>
    </source>
</evidence>
<dbReference type="InterPro" id="IPR006083">
    <property type="entry name" value="PRK/URK"/>
</dbReference>
<keyword evidence="4" id="KW-0547">Nucleotide-binding</keyword>
<dbReference type="InterPro" id="IPR000764">
    <property type="entry name" value="Uridine_kinase-like"/>
</dbReference>
<dbReference type="SUPFAM" id="SSF52540">
    <property type="entry name" value="P-loop containing nucleoside triphosphate hydrolases"/>
    <property type="match status" value="1"/>
</dbReference>
<dbReference type="OrthoDB" id="9777642at2"/>